<evidence type="ECO:0000256" key="1">
    <source>
        <dbReference type="ARBA" id="ARBA00005964"/>
    </source>
</evidence>
<dbReference type="SUPFAM" id="SSF53474">
    <property type="entry name" value="alpha/beta-Hydrolases"/>
    <property type="match status" value="1"/>
</dbReference>
<dbReference type="GO" id="GO:0016787">
    <property type="term" value="F:hydrolase activity"/>
    <property type="evidence" value="ECO:0007669"/>
    <property type="project" value="UniProtKB-KW"/>
</dbReference>
<reference evidence="6" key="1">
    <citation type="journal article" date="2014" name="Int. J. Syst. Evol. Microbiol.">
        <title>Complete genome sequence of Corynebacterium casei LMG S-19264T (=DSM 44701T), isolated from a smear-ripened cheese.</title>
        <authorList>
            <consortium name="US DOE Joint Genome Institute (JGI-PGF)"/>
            <person name="Walter F."/>
            <person name="Albersmeier A."/>
            <person name="Kalinowski J."/>
            <person name="Ruckert C."/>
        </authorList>
    </citation>
    <scope>NUCLEOTIDE SEQUENCE</scope>
    <source>
        <strain evidence="6">JCM 4637</strain>
    </source>
</reference>
<feature type="chain" id="PRO_5038161581" description="Carboxylic ester hydrolase" evidence="3">
    <location>
        <begin position="31"/>
        <end position="540"/>
    </location>
</feature>
<proteinExistence type="inferred from homology"/>
<dbReference type="PROSITE" id="PS00122">
    <property type="entry name" value="CARBOXYLESTERASE_B_1"/>
    <property type="match status" value="1"/>
</dbReference>
<evidence type="ECO:0000256" key="3">
    <source>
        <dbReference type="RuleBase" id="RU361235"/>
    </source>
</evidence>
<dbReference type="Gene3D" id="3.40.50.1820">
    <property type="entry name" value="alpha/beta hydrolase"/>
    <property type="match status" value="1"/>
</dbReference>
<evidence type="ECO:0000256" key="4">
    <source>
        <dbReference type="SAM" id="MobiDB-lite"/>
    </source>
</evidence>
<comment type="similarity">
    <text evidence="1 3">Belongs to the type-B carboxylesterase/lipase family.</text>
</comment>
<evidence type="ECO:0000313" key="7">
    <source>
        <dbReference type="Proteomes" id="UP000638353"/>
    </source>
</evidence>
<dbReference type="Proteomes" id="UP000638353">
    <property type="component" value="Unassembled WGS sequence"/>
</dbReference>
<dbReference type="Pfam" id="PF00135">
    <property type="entry name" value="COesterase"/>
    <property type="match status" value="1"/>
</dbReference>
<dbReference type="InterPro" id="IPR019826">
    <property type="entry name" value="Carboxylesterase_B_AS"/>
</dbReference>
<feature type="domain" description="Carboxylesterase type B" evidence="5">
    <location>
        <begin position="44"/>
        <end position="513"/>
    </location>
</feature>
<protein>
    <recommendedName>
        <fullName evidence="3">Carboxylic ester hydrolase</fullName>
        <ecNumber evidence="3">3.1.1.-</ecNumber>
    </recommendedName>
</protein>
<evidence type="ECO:0000259" key="5">
    <source>
        <dbReference type="Pfam" id="PF00135"/>
    </source>
</evidence>
<comment type="caution">
    <text evidence="6">The sequence shown here is derived from an EMBL/GenBank/DDBJ whole genome shotgun (WGS) entry which is preliminary data.</text>
</comment>
<gene>
    <name evidence="6" type="ORF">GCM10010334_81270</name>
</gene>
<dbReference type="EC" id="3.1.1.-" evidence="3"/>
<keyword evidence="2 3" id="KW-0378">Hydrolase</keyword>
<dbReference type="InterPro" id="IPR050309">
    <property type="entry name" value="Type-B_Carboxylest/Lipase"/>
</dbReference>
<accession>A0A919CFK5</accession>
<evidence type="ECO:0000256" key="2">
    <source>
        <dbReference type="ARBA" id="ARBA00022801"/>
    </source>
</evidence>
<sequence>MRRRPAWRLAGLGVAAALLPVDMTGSTATAAASTSPAQDTTASAPVVRTTAGAVRGTATGDGLRRFQGIPFAAPPVDALRWRPPQPVPSWRGVRDATRPGPVCVQPDAPEIPRGLPQSEDCLTVNVTTPSRPPAHGRPRPVLVWVPGGGFVTGAGSLDDPARPARAGDMVVVTLNYRLGAFGFFAHPELGTEGNFGLQDQLAALRWVRANIARFGGDPDLVTLGGVSAGAMSTCTLMAAPAARGLFRQAIVQSGSCLTEFPAGAFGPGSGPVNGWQPLTAVQRTGRALGDRLACADLACLRRLPARRLVAHQAEFSLVAYGTELVPRHPAEVFAAGRQTPVPLLQGTTRDEHIEFALSVYPDGLTSTQYRDLLRTAFGPDTARRVERRYPVRDFPSPTAAAERVFSDSSWTCPSWRAARGHARTAPTYTYLFNDPAAVPLSGRPLPENVRPAVAHGADVPYIFDTPGTPPLTLEQQRLADRIVGYWARFVRTGEPNGPNATSWPRTTGHGASYALDLTPGPRGPRPTNLDVSHRCGFWRR</sequence>
<dbReference type="InterPro" id="IPR002018">
    <property type="entry name" value="CarbesteraseB"/>
</dbReference>
<organism evidence="6 7">
    <name type="scientific">Streptomyces finlayi</name>
    <dbReference type="NCBI Taxonomy" id="67296"/>
    <lineage>
        <taxon>Bacteria</taxon>
        <taxon>Bacillati</taxon>
        <taxon>Actinomycetota</taxon>
        <taxon>Actinomycetes</taxon>
        <taxon>Kitasatosporales</taxon>
        <taxon>Streptomycetaceae</taxon>
        <taxon>Streptomyces</taxon>
    </lineage>
</organism>
<dbReference type="RefSeq" id="WP_189828369.1">
    <property type="nucleotide sequence ID" value="NZ_BMVC01000030.1"/>
</dbReference>
<feature type="signal peptide" evidence="3">
    <location>
        <begin position="1"/>
        <end position="30"/>
    </location>
</feature>
<dbReference type="InterPro" id="IPR029058">
    <property type="entry name" value="AB_hydrolase_fold"/>
</dbReference>
<dbReference type="EMBL" id="BMVC01000030">
    <property type="protein sequence ID" value="GHD18427.1"/>
    <property type="molecule type" value="Genomic_DNA"/>
</dbReference>
<evidence type="ECO:0000313" key="6">
    <source>
        <dbReference type="EMBL" id="GHD18427.1"/>
    </source>
</evidence>
<reference evidence="6" key="2">
    <citation type="submission" date="2020-09" db="EMBL/GenBank/DDBJ databases">
        <authorList>
            <person name="Sun Q."/>
            <person name="Ohkuma M."/>
        </authorList>
    </citation>
    <scope>NUCLEOTIDE SEQUENCE</scope>
    <source>
        <strain evidence="6">JCM 4637</strain>
    </source>
</reference>
<feature type="region of interest" description="Disordered" evidence="4">
    <location>
        <begin position="80"/>
        <end position="103"/>
    </location>
</feature>
<dbReference type="AlphaFoldDB" id="A0A919CFK5"/>
<name>A0A919CFK5_9ACTN</name>
<keyword evidence="3" id="KW-0732">Signal</keyword>
<dbReference type="PANTHER" id="PTHR11559">
    <property type="entry name" value="CARBOXYLESTERASE"/>
    <property type="match status" value="1"/>
</dbReference>